<proteinExistence type="predicted"/>
<keyword evidence="1" id="KW-0732">Signal</keyword>
<comment type="caution">
    <text evidence="2">The sequence shown here is derived from an EMBL/GenBank/DDBJ whole genome shotgun (WGS) entry which is preliminary data.</text>
</comment>
<dbReference type="PANTHER" id="PTHR35357:SF8">
    <property type="entry name" value="OS01G0111000 PROTEIN"/>
    <property type="match status" value="1"/>
</dbReference>
<dbReference type="Proteomes" id="UP001457282">
    <property type="component" value="Unassembled WGS sequence"/>
</dbReference>
<evidence type="ECO:0008006" key="4">
    <source>
        <dbReference type="Google" id="ProtNLM"/>
    </source>
</evidence>
<name>A0AAW1XE52_RUBAR</name>
<dbReference type="PANTHER" id="PTHR35357">
    <property type="entry name" value="OS02G0537100 PROTEIN"/>
    <property type="match status" value="1"/>
</dbReference>
<protein>
    <recommendedName>
        <fullName evidence="4">Pectinesterase inhibitor domain-containing protein</fullName>
    </recommendedName>
</protein>
<evidence type="ECO:0000313" key="2">
    <source>
        <dbReference type="EMBL" id="KAK9934007.1"/>
    </source>
</evidence>
<keyword evidence="3" id="KW-1185">Reference proteome</keyword>
<sequence length="108" mass="11810">MKKTPYPDLCVSILEADPRTEESDIEGYAVIMVGDCHEYYVAVIRDDVPQASEAIDEGDTGKAEQRMYDAAGKADSCEKGFKRRSHLTSSNNAVKDVSLVAAAIVRLI</sequence>
<organism evidence="2 3">
    <name type="scientific">Rubus argutus</name>
    <name type="common">Southern blackberry</name>
    <dbReference type="NCBI Taxonomy" id="59490"/>
    <lineage>
        <taxon>Eukaryota</taxon>
        <taxon>Viridiplantae</taxon>
        <taxon>Streptophyta</taxon>
        <taxon>Embryophyta</taxon>
        <taxon>Tracheophyta</taxon>
        <taxon>Spermatophyta</taxon>
        <taxon>Magnoliopsida</taxon>
        <taxon>eudicotyledons</taxon>
        <taxon>Gunneridae</taxon>
        <taxon>Pentapetalae</taxon>
        <taxon>rosids</taxon>
        <taxon>fabids</taxon>
        <taxon>Rosales</taxon>
        <taxon>Rosaceae</taxon>
        <taxon>Rosoideae</taxon>
        <taxon>Rosoideae incertae sedis</taxon>
        <taxon>Rubus</taxon>
    </lineage>
</organism>
<dbReference type="SUPFAM" id="SSF101148">
    <property type="entry name" value="Plant invertase/pectin methylesterase inhibitor"/>
    <property type="match status" value="1"/>
</dbReference>
<gene>
    <name evidence="2" type="ORF">M0R45_021174</name>
</gene>
<accession>A0AAW1XE52</accession>
<dbReference type="EMBL" id="JBEDUW010000004">
    <property type="protein sequence ID" value="KAK9934007.1"/>
    <property type="molecule type" value="Genomic_DNA"/>
</dbReference>
<dbReference type="AlphaFoldDB" id="A0AAW1XE52"/>
<dbReference type="InterPro" id="IPR035513">
    <property type="entry name" value="Invertase/methylesterase_inhib"/>
</dbReference>
<evidence type="ECO:0000313" key="3">
    <source>
        <dbReference type="Proteomes" id="UP001457282"/>
    </source>
</evidence>
<dbReference type="Gene3D" id="1.20.140.40">
    <property type="entry name" value="Invertase/pectin methylesterase inhibitor family protein"/>
    <property type="match status" value="2"/>
</dbReference>
<reference evidence="2 3" key="1">
    <citation type="journal article" date="2023" name="G3 (Bethesda)">
        <title>A chromosome-length genome assembly and annotation of blackberry (Rubus argutus, cv. 'Hillquist').</title>
        <authorList>
            <person name="Bruna T."/>
            <person name="Aryal R."/>
            <person name="Dudchenko O."/>
            <person name="Sargent D.J."/>
            <person name="Mead D."/>
            <person name="Buti M."/>
            <person name="Cavallini A."/>
            <person name="Hytonen T."/>
            <person name="Andres J."/>
            <person name="Pham M."/>
            <person name="Weisz D."/>
            <person name="Mascagni F."/>
            <person name="Usai G."/>
            <person name="Natali L."/>
            <person name="Bassil N."/>
            <person name="Fernandez G.E."/>
            <person name="Lomsadze A."/>
            <person name="Armour M."/>
            <person name="Olukolu B."/>
            <person name="Poorten T."/>
            <person name="Britton C."/>
            <person name="Davik J."/>
            <person name="Ashrafi H."/>
            <person name="Aiden E.L."/>
            <person name="Borodovsky M."/>
            <person name="Worthington M."/>
        </authorList>
    </citation>
    <scope>NUCLEOTIDE SEQUENCE [LARGE SCALE GENOMIC DNA]</scope>
    <source>
        <strain evidence="2">PI 553951</strain>
    </source>
</reference>
<evidence type="ECO:0000256" key="1">
    <source>
        <dbReference type="ARBA" id="ARBA00022729"/>
    </source>
</evidence>